<dbReference type="Pfam" id="PF01119">
    <property type="entry name" value="DNA_mis_repair"/>
    <property type="match status" value="1"/>
</dbReference>
<dbReference type="InterPro" id="IPR014721">
    <property type="entry name" value="Ribsml_uS5_D2-typ_fold_subgr"/>
</dbReference>
<dbReference type="Gene3D" id="3.30.1370.100">
    <property type="entry name" value="MutL, C-terminal domain, regulatory subdomain"/>
    <property type="match status" value="1"/>
</dbReference>
<keyword evidence="8" id="KW-1185">Reference proteome</keyword>
<dbReference type="GO" id="GO:0016887">
    <property type="term" value="F:ATP hydrolysis activity"/>
    <property type="evidence" value="ECO:0007669"/>
    <property type="project" value="InterPro"/>
</dbReference>
<comment type="similarity">
    <text evidence="1">Belongs to the DNA mismatch repair MutL/HexB family.</text>
</comment>
<evidence type="ECO:0000256" key="4">
    <source>
        <dbReference type="SAM" id="MobiDB-lite"/>
    </source>
</evidence>
<dbReference type="GeneID" id="75917842"/>
<organism evidence="7 8">
    <name type="scientific">Umbelopsis ramanniana AG</name>
    <dbReference type="NCBI Taxonomy" id="1314678"/>
    <lineage>
        <taxon>Eukaryota</taxon>
        <taxon>Fungi</taxon>
        <taxon>Fungi incertae sedis</taxon>
        <taxon>Mucoromycota</taxon>
        <taxon>Mucoromycotina</taxon>
        <taxon>Umbelopsidomycetes</taxon>
        <taxon>Umbelopsidales</taxon>
        <taxon>Umbelopsidaceae</taxon>
        <taxon>Umbelopsis</taxon>
    </lineage>
</organism>
<feature type="compositionally biased region" description="Basic and acidic residues" evidence="4">
    <location>
        <begin position="534"/>
        <end position="551"/>
    </location>
</feature>
<dbReference type="Gene3D" id="3.30.565.10">
    <property type="entry name" value="Histidine kinase-like ATPase, C-terminal domain"/>
    <property type="match status" value="1"/>
</dbReference>
<dbReference type="RefSeq" id="XP_051440279.1">
    <property type="nucleotide sequence ID" value="XM_051592500.1"/>
</dbReference>
<accession>A0AAD5E471</accession>
<dbReference type="Proteomes" id="UP001206595">
    <property type="component" value="Unassembled WGS sequence"/>
</dbReference>
<dbReference type="InterPro" id="IPR013507">
    <property type="entry name" value="DNA_mismatch_S5_2-like"/>
</dbReference>
<evidence type="ECO:0000256" key="3">
    <source>
        <dbReference type="ARBA" id="ARBA00070941"/>
    </source>
</evidence>
<reference evidence="7" key="2">
    <citation type="journal article" date="2022" name="Proc. Natl. Acad. Sci. U.S.A.">
        <title>Diploid-dominant life cycles characterize the early evolution of Fungi.</title>
        <authorList>
            <person name="Amses K.R."/>
            <person name="Simmons D.R."/>
            <person name="Longcore J.E."/>
            <person name="Mondo S.J."/>
            <person name="Seto K."/>
            <person name="Jeronimo G.H."/>
            <person name="Bonds A.E."/>
            <person name="Quandt C.A."/>
            <person name="Davis W.J."/>
            <person name="Chang Y."/>
            <person name="Federici B.A."/>
            <person name="Kuo A."/>
            <person name="LaButti K."/>
            <person name="Pangilinan J."/>
            <person name="Andreopoulos W."/>
            <person name="Tritt A."/>
            <person name="Riley R."/>
            <person name="Hundley H."/>
            <person name="Johnson J."/>
            <person name="Lipzen A."/>
            <person name="Barry K."/>
            <person name="Lang B.F."/>
            <person name="Cuomo C.A."/>
            <person name="Buchler N.E."/>
            <person name="Grigoriev I.V."/>
            <person name="Spatafora J.W."/>
            <person name="Stajich J.E."/>
            <person name="James T.Y."/>
        </authorList>
    </citation>
    <scope>NUCLEOTIDE SEQUENCE</scope>
    <source>
        <strain evidence="7">AG</strain>
    </source>
</reference>
<feature type="domain" description="DNA mismatch repair protein S5" evidence="6">
    <location>
        <begin position="218"/>
        <end position="355"/>
    </location>
</feature>
<dbReference type="Pfam" id="PF08676">
    <property type="entry name" value="MutL_C"/>
    <property type="match status" value="1"/>
</dbReference>
<dbReference type="FunFam" id="3.30.565.10:FF:000014">
    <property type="entry name" value="Mismatch repair endonuclease pms1, putative"/>
    <property type="match status" value="1"/>
</dbReference>
<dbReference type="InterPro" id="IPR038973">
    <property type="entry name" value="MutL/Mlh/Pms-like"/>
</dbReference>
<dbReference type="NCBIfam" id="TIGR00585">
    <property type="entry name" value="mutl"/>
    <property type="match status" value="1"/>
</dbReference>
<reference evidence="7" key="1">
    <citation type="submission" date="2021-06" db="EMBL/GenBank/DDBJ databases">
        <authorList>
            <consortium name="DOE Joint Genome Institute"/>
            <person name="Mondo S.J."/>
            <person name="Amses K.R."/>
            <person name="Simmons D.R."/>
            <person name="Longcore J.E."/>
            <person name="Seto K."/>
            <person name="Alves G.H."/>
            <person name="Bonds A.E."/>
            <person name="Quandt C.A."/>
            <person name="Davis W.J."/>
            <person name="Chang Y."/>
            <person name="Letcher P.M."/>
            <person name="Powell M.J."/>
            <person name="Kuo A."/>
            <person name="Labutti K."/>
            <person name="Pangilinan J."/>
            <person name="Andreopoulos W."/>
            <person name="Tritt A."/>
            <person name="Riley R."/>
            <person name="Hundley H."/>
            <person name="Johnson J."/>
            <person name="Lipzen A."/>
            <person name="Barry K."/>
            <person name="Berbee M.L."/>
            <person name="Buchler N.E."/>
            <person name="Grigoriev I.V."/>
            <person name="Spatafora J.W."/>
            <person name="Stajich J.E."/>
            <person name="James T.Y."/>
        </authorList>
    </citation>
    <scope>NUCLEOTIDE SEQUENCE</scope>
    <source>
        <strain evidence="7">AG</strain>
    </source>
</reference>
<feature type="region of interest" description="Disordered" evidence="4">
    <location>
        <begin position="523"/>
        <end position="551"/>
    </location>
</feature>
<dbReference type="SUPFAM" id="SSF55874">
    <property type="entry name" value="ATPase domain of HSP90 chaperone/DNA topoisomerase II/histidine kinase"/>
    <property type="match status" value="1"/>
</dbReference>
<dbReference type="EMBL" id="MU620989">
    <property type="protein sequence ID" value="KAI8575275.1"/>
    <property type="molecule type" value="Genomic_DNA"/>
</dbReference>
<dbReference type="Gene3D" id="3.30.230.10">
    <property type="match status" value="1"/>
</dbReference>
<evidence type="ECO:0000259" key="6">
    <source>
        <dbReference type="SMART" id="SM01340"/>
    </source>
</evidence>
<gene>
    <name evidence="7" type="ORF">K450DRAFT_262565</name>
</gene>
<dbReference type="GO" id="GO:0140664">
    <property type="term" value="F:ATP-dependent DNA damage sensor activity"/>
    <property type="evidence" value="ECO:0007669"/>
    <property type="project" value="InterPro"/>
</dbReference>
<dbReference type="InterPro" id="IPR042121">
    <property type="entry name" value="MutL_C_regsub"/>
</dbReference>
<dbReference type="InterPro" id="IPR042120">
    <property type="entry name" value="MutL_C_dimsub"/>
</dbReference>
<dbReference type="SUPFAM" id="SSF54211">
    <property type="entry name" value="Ribosomal protein S5 domain 2-like"/>
    <property type="match status" value="1"/>
</dbReference>
<feature type="compositionally biased region" description="Basic and acidic residues" evidence="4">
    <location>
        <begin position="481"/>
        <end position="494"/>
    </location>
</feature>
<dbReference type="SUPFAM" id="SSF118116">
    <property type="entry name" value="DNA mismatch repair protein MutL"/>
    <property type="match status" value="1"/>
</dbReference>
<dbReference type="GO" id="GO:0032389">
    <property type="term" value="C:MutLalpha complex"/>
    <property type="evidence" value="ECO:0007669"/>
    <property type="project" value="TreeGrafter"/>
</dbReference>
<dbReference type="Pfam" id="PF13589">
    <property type="entry name" value="HATPase_c_3"/>
    <property type="match status" value="1"/>
</dbReference>
<evidence type="ECO:0000256" key="1">
    <source>
        <dbReference type="ARBA" id="ARBA00006082"/>
    </source>
</evidence>
<dbReference type="PROSITE" id="PS00058">
    <property type="entry name" value="DNA_MISMATCH_REPAIR_1"/>
    <property type="match status" value="1"/>
</dbReference>
<proteinExistence type="inferred from homology"/>
<dbReference type="CDD" id="cd16926">
    <property type="entry name" value="HATPase_MutL-MLH-PMS-like"/>
    <property type="match status" value="1"/>
</dbReference>
<dbReference type="AlphaFoldDB" id="A0AAD5E471"/>
<dbReference type="GO" id="GO:0005524">
    <property type="term" value="F:ATP binding"/>
    <property type="evidence" value="ECO:0007669"/>
    <property type="project" value="InterPro"/>
</dbReference>
<dbReference type="InterPro" id="IPR014762">
    <property type="entry name" value="DNA_mismatch_repair_CS"/>
</dbReference>
<keyword evidence="2" id="KW-0227">DNA damage</keyword>
<dbReference type="InterPro" id="IPR002099">
    <property type="entry name" value="MutL/Mlh/PMS"/>
</dbReference>
<dbReference type="InterPro" id="IPR037198">
    <property type="entry name" value="MutL_C_sf"/>
</dbReference>
<protein>
    <recommendedName>
        <fullName evidence="3">DNA mismatch repair protein PMS1</fullName>
    </recommendedName>
</protein>
<sequence length="885" mass="99008">MSKAIKAIDERSVHRICSGQVVLDLATAVKELVENSLDAGATAIDIRFKDHGMESLEVIDNGSGLDTSDYETLALKHYTSKISKFEDLVDVATFGFRGEALSSLCALANLTVITATAAQAPAGYRLEYDSNGKLASKTSAARSSGMTIQLSNLFYSLPVRHREFKKNIKREFAKALNIIQSYAIISPNVRIVASNQIGKGASNKVITCNANKTIRENIANIFGAKVVGQIIPVNLSLSQADDTPTVEEDNDTSSGEGVKVIGFISKPTWGNGRSSSDRQYLYINGRPCNLPKISRALNEIFRSFISNQYPFAILDFRIPNGEFDVNVSPDKRTIFIHNEKWLSQCFSEQLGQMLEPSRYTLSTNEPMVETSIVTESMIPKDNDVDMNDDSDSFSDDHRKESFVDEVIEIAIPPRQSARRAGFKLSDMAHSSGSMFRPSRTSPDVTSTKRQLSQTTLDNVTVKRARAMTLEDELSEEDDILDKDRENDKNDHENFYEPSNTQEAFDERTVYRTNGDIWDTIEDEGVPSVSTESETASKHSVSENRHADDEHGHSIWTSRIPIENVVLETSTETEGQDHEIEDIRDITTSAPTVRYEQIVTDVDVIVSTDRSYLDTCHLSISVDLDAPGLLKRYRQRTRQRHHGKKINRTATPLMNANIANTTDNGQATKVLDRVIQKSDFEKMQVIGQFNLGFIIAALNEADLFIIDQHASDEKFNFETLQQTTQIKGQKLIHPRTIELTASEEMVAMDNLDILKSNGFDIRIDEDAPPTQKIKIISQPVSKNTMFNTKDFEELVFLLSDRPGEMVRCSKTRAMFASRACRKSVMIGDSLGKGQMIKIIRNMSTIDQPWNCPHGRPTMRHLFNMPPSTSSRSRGMAVKFPSSYLLA</sequence>
<feature type="region of interest" description="Disordered" evidence="4">
    <location>
        <begin position="428"/>
        <end position="452"/>
    </location>
</feature>
<dbReference type="FunFam" id="3.30.1370.100:FF:000001">
    <property type="entry name" value="Mismatch repair endonuclease pms1, putative"/>
    <property type="match status" value="1"/>
</dbReference>
<dbReference type="InterPro" id="IPR020568">
    <property type="entry name" value="Ribosomal_Su5_D2-typ_SF"/>
</dbReference>
<dbReference type="PANTHER" id="PTHR10073:SF52">
    <property type="entry name" value="MISMATCH REPAIR ENDONUCLEASE PMS2"/>
    <property type="match status" value="1"/>
</dbReference>
<dbReference type="Gene3D" id="3.30.1540.20">
    <property type="entry name" value="MutL, C-terminal domain, dimerisation subdomain"/>
    <property type="match status" value="1"/>
</dbReference>
<dbReference type="GO" id="GO:0030983">
    <property type="term" value="F:mismatched DNA binding"/>
    <property type="evidence" value="ECO:0007669"/>
    <property type="project" value="InterPro"/>
</dbReference>
<feature type="domain" description="MutL C-terminal dimerisation" evidence="5">
    <location>
        <begin position="684"/>
        <end position="829"/>
    </location>
</feature>
<dbReference type="InterPro" id="IPR036890">
    <property type="entry name" value="HATPase_C_sf"/>
</dbReference>
<dbReference type="PANTHER" id="PTHR10073">
    <property type="entry name" value="DNA MISMATCH REPAIR PROTEIN MLH, PMS, MUTL"/>
    <property type="match status" value="1"/>
</dbReference>
<dbReference type="SMART" id="SM00853">
    <property type="entry name" value="MutL_C"/>
    <property type="match status" value="1"/>
</dbReference>
<comment type="caution">
    <text evidence="7">The sequence shown here is derived from an EMBL/GenBank/DDBJ whole genome shotgun (WGS) entry which is preliminary data.</text>
</comment>
<feature type="region of interest" description="Disordered" evidence="4">
    <location>
        <begin position="472"/>
        <end position="496"/>
    </location>
</feature>
<dbReference type="GO" id="GO:0000710">
    <property type="term" value="P:meiotic mismatch repair"/>
    <property type="evidence" value="ECO:0007669"/>
    <property type="project" value="UniProtKB-ARBA"/>
</dbReference>
<name>A0AAD5E471_UMBRA</name>
<dbReference type="CDD" id="cd03484">
    <property type="entry name" value="MutL_Trans_hPMS_2_like"/>
    <property type="match status" value="1"/>
</dbReference>
<evidence type="ECO:0000313" key="8">
    <source>
        <dbReference type="Proteomes" id="UP001206595"/>
    </source>
</evidence>
<evidence type="ECO:0000259" key="5">
    <source>
        <dbReference type="SMART" id="SM00853"/>
    </source>
</evidence>
<dbReference type="SMART" id="SM01340">
    <property type="entry name" value="DNA_mis_repair"/>
    <property type="match status" value="1"/>
</dbReference>
<evidence type="ECO:0000256" key="2">
    <source>
        <dbReference type="ARBA" id="ARBA00022763"/>
    </source>
</evidence>
<dbReference type="InterPro" id="IPR014790">
    <property type="entry name" value="MutL_C"/>
</dbReference>
<evidence type="ECO:0000313" key="7">
    <source>
        <dbReference type="EMBL" id="KAI8575275.1"/>
    </source>
</evidence>